<dbReference type="Proteomes" id="UP001595868">
    <property type="component" value="Unassembled WGS sequence"/>
</dbReference>
<name>A0ABV8KRK2_9ACTN</name>
<dbReference type="InterPro" id="IPR008391">
    <property type="entry name" value="AXE1_dom"/>
</dbReference>
<sequence>MAQFDLPLDQLESYRYPDAEPADLDAFWSRTLAEARKHPLDVRLEPVVTPLRTVAVRDVEFAGFAGDRIRAWLVTPADADPDRPLPVVVEFIGYGGGRGLAHQHLLWASAGFAHLVVDTRGQGAGWSVGATPDPHGSTSSTPGFMTRGVDSPDDHYYRRVYTDAVRAVEAARTVAGLDPDRIVVTGGSQGGGISLAVSALVPDLAGVAARVPFLCAFRRSVALIDRDPYAEVRRYLAVHRNKRDVVFGTLDYFDNAHLASRSRCPAWISTALMDDVCPPSTVYAAYNAYAGPKRIQVWPFNGHEGGGADDDLLVLDFFRELLGT</sequence>
<dbReference type="Pfam" id="PF05448">
    <property type="entry name" value="AXE1"/>
    <property type="match status" value="1"/>
</dbReference>
<organism evidence="2 3">
    <name type="scientific">Micromonospora zhanjiangensis</name>
    <dbReference type="NCBI Taxonomy" id="1522057"/>
    <lineage>
        <taxon>Bacteria</taxon>
        <taxon>Bacillati</taxon>
        <taxon>Actinomycetota</taxon>
        <taxon>Actinomycetes</taxon>
        <taxon>Micromonosporales</taxon>
        <taxon>Micromonosporaceae</taxon>
        <taxon>Micromonospora</taxon>
    </lineage>
</organism>
<proteinExistence type="predicted"/>
<dbReference type="InterPro" id="IPR039069">
    <property type="entry name" value="CE7"/>
</dbReference>
<dbReference type="PANTHER" id="PTHR40111">
    <property type="entry name" value="CEPHALOSPORIN-C DEACETYLASE"/>
    <property type="match status" value="1"/>
</dbReference>
<protein>
    <submittedName>
        <fullName evidence="2">Acetylxylan esterase</fullName>
    </submittedName>
</protein>
<evidence type="ECO:0000313" key="2">
    <source>
        <dbReference type="EMBL" id="MFC4108699.1"/>
    </source>
</evidence>
<evidence type="ECO:0000259" key="1">
    <source>
        <dbReference type="Pfam" id="PF05448"/>
    </source>
</evidence>
<feature type="domain" description="Acetyl xylan esterase" evidence="1">
    <location>
        <begin position="1"/>
        <end position="308"/>
    </location>
</feature>
<accession>A0ABV8KRK2</accession>
<dbReference type="EMBL" id="JBHSBN010000017">
    <property type="protein sequence ID" value="MFC4108699.1"/>
    <property type="molecule type" value="Genomic_DNA"/>
</dbReference>
<dbReference type="InterPro" id="IPR029058">
    <property type="entry name" value="AB_hydrolase_fold"/>
</dbReference>
<dbReference type="RefSeq" id="WP_377549314.1">
    <property type="nucleotide sequence ID" value="NZ_JBHSBN010000017.1"/>
</dbReference>
<dbReference type="PANTHER" id="PTHR40111:SF1">
    <property type="entry name" value="CEPHALOSPORIN-C DEACETYLASE"/>
    <property type="match status" value="1"/>
</dbReference>
<dbReference type="SUPFAM" id="SSF53474">
    <property type="entry name" value="alpha/beta-Hydrolases"/>
    <property type="match status" value="1"/>
</dbReference>
<reference evidence="3" key="1">
    <citation type="journal article" date="2019" name="Int. J. Syst. Evol. Microbiol.">
        <title>The Global Catalogue of Microorganisms (GCM) 10K type strain sequencing project: providing services to taxonomists for standard genome sequencing and annotation.</title>
        <authorList>
            <consortium name="The Broad Institute Genomics Platform"/>
            <consortium name="The Broad Institute Genome Sequencing Center for Infectious Disease"/>
            <person name="Wu L."/>
            <person name="Ma J."/>
        </authorList>
    </citation>
    <scope>NUCLEOTIDE SEQUENCE [LARGE SCALE GENOMIC DNA]</scope>
    <source>
        <strain evidence="3">2902at01</strain>
    </source>
</reference>
<gene>
    <name evidence="2" type="ORF">ACFOX0_22535</name>
</gene>
<evidence type="ECO:0000313" key="3">
    <source>
        <dbReference type="Proteomes" id="UP001595868"/>
    </source>
</evidence>
<keyword evidence="3" id="KW-1185">Reference proteome</keyword>
<comment type="caution">
    <text evidence="2">The sequence shown here is derived from an EMBL/GenBank/DDBJ whole genome shotgun (WGS) entry which is preliminary data.</text>
</comment>
<dbReference type="Gene3D" id="3.40.50.1820">
    <property type="entry name" value="alpha/beta hydrolase"/>
    <property type="match status" value="1"/>
</dbReference>